<proteinExistence type="predicted"/>
<sequence>MRGRYLGVDADGGDLKFACFVIWGSLYSSSVLQHLWGMRGHGTEHGGSYWRAFALRAVFFGAVGNWRPSDTADCARAQPALLPGLGGGFLSLSRCC</sequence>
<organism evidence="1 2">
    <name type="scientific">Lacipirellula parvula</name>
    <dbReference type="NCBI Taxonomy" id="2650471"/>
    <lineage>
        <taxon>Bacteria</taxon>
        <taxon>Pseudomonadati</taxon>
        <taxon>Planctomycetota</taxon>
        <taxon>Planctomycetia</taxon>
        <taxon>Pirellulales</taxon>
        <taxon>Lacipirellulaceae</taxon>
        <taxon>Lacipirellula</taxon>
    </lineage>
</organism>
<evidence type="ECO:0000313" key="2">
    <source>
        <dbReference type="Proteomes" id="UP000326837"/>
    </source>
</evidence>
<dbReference type="KEGG" id="lpav:PLANPX_1119"/>
<gene>
    <name evidence="1" type="ORF">PLANPX_1119</name>
</gene>
<dbReference type="AlphaFoldDB" id="A0A5K7X6N5"/>
<evidence type="ECO:0000313" key="1">
    <source>
        <dbReference type="EMBL" id="BBO31507.1"/>
    </source>
</evidence>
<dbReference type="Proteomes" id="UP000326837">
    <property type="component" value="Chromosome"/>
</dbReference>
<dbReference type="EMBL" id="AP021861">
    <property type="protein sequence ID" value="BBO31507.1"/>
    <property type="molecule type" value="Genomic_DNA"/>
</dbReference>
<name>A0A5K7X6N5_9BACT</name>
<keyword evidence="2" id="KW-1185">Reference proteome</keyword>
<reference evidence="2" key="1">
    <citation type="submission" date="2019-10" db="EMBL/GenBank/DDBJ databases">
        <title>Lacipirellula parvula gen. nov., sp. nov., representing a lineage of planctomycetes widespread in freshwater anoxic habitats, and description of the family Lacipirellulaceae.</title>
        <authorList>
            <person name="Dedysh S.N."/>
            <person name="Kulichevskaya I.S."/>
            <person name="Beletsky A.V."/>
            <person name="Rakitin A.L."/>
            <person name="Mardanov A.V."/>
            <person name="Ivanova A.A."/>
            <person name="Saltykova V.X."/>
            <person name="Rijpstra W.I.C."/>
            <person name="Sinninghe Damste J.S."/>
            <person name="Ravin N.V."/>
        </authorList>
    </citation>
    <scope>NUCLEOTIDE SEQUENCE [LARGE SCALE GENOMIC DNA]</scope>
    <source>
        <strain evidence="2">PX69</strain>
    </source>
</reference>
<accession>A0A5K7X6N5</accession>
<protein>
    <submittedName>
        <fullName evidence="1">Uncharacterized protein</fullName>
    </submittedName>
</protein>